<accession>A0AAV1D1F9</accession>
<evidence type="ECO:0000313" key="2">
    <source>
        <dbReference type="Proteomes" id="UP001161247"/>
    </source>
</evidence>
<dbReference type="EMBL" id="OX459121">
    <property type="protein sequence ID" value="CAI9101734.1"/>
    <property type="molecule type" value="Genomic_DNA"/>
</dbReference>
<gene>
    <name evidence="1" type="ORF">OLC1_LOCUS11256</name>
</gene>
<keyword evidence="2" id="KW-1185">Reference proteome</keyword>
<name>A0AAV1D1F9_OLDCO</name>
<dbReference type="Proteomes" id="UP001161247">
    <property type="component" value="Chromosome 4"/>
</dbReference>
<organism evidence="1 2">
    <name type="scientific">Oldenlandia corymbosa var. corymbosa</name>
    <dbReference type="NCBI Taxonomy" id="529605"/>
    <lineage>
        <taxon>Eukaryota</taxon>
        <taxon>Viridiplantae</taxon>
        <taxon>Streptophyta</taxon>
        <taxon>Embryophyta</taxon>
        <taxon>Tracheophyta</taxon>
        <taxon>Spermatophyta</taxon>
        <taxon>Magnoliopsida</taxon>
        <taxon>eudicotyledons</taxon>
        <taxon>Gunneridae</taxon>
        <taxon>Pentapetalae</taxon>
        <taxon>asterids</taxon>
        <taxon>lamiids</taxon>
        <taxon>Gentianales</taxon>
        <taxon>Rubiaceae</taxon>
        <taxon>Rubioideae</taxon>
        <taxon>Spermacoceae</taxon>
        <taxon>Hedyotis-Oldenlandia complex</taxon>
        <taxon>Oldenlandia</taxon>
    </lineage>
</organism>
<sequence length="192" mass="21937">MDDLTCNRMRAGFARVLVDMEIKESLPKIVKFVDETDRLEEQKLVYEWKPVICGQCKGYRHVQKECKVPVKPVWKHKKDVAKAKETVNEGIGIQQQEEGGLIQENTKPVDQAMNISTKMHKETVTYMRKVVQLVQGEDRKEMIRPIEKKRSIVLGESSGSDKGTKRTVMILLLPKNATTRERMDTGSEGGNH</sequence>
<reference evidence="1" key="1">
    <citation type="submission" date="2023-03" db="EMBL/GenBank/DDBJ databases">
        <authorList>
            <person name="Julca I."/>
        </authorList>
    </citation>
    <scope>NUCLEOTIDE SEQUENCE</scope>
</reference>
<dbReference type="PANTHER" id="PTHR31286:SF165">
    <property type="entry name" value="DUF4283 DOMAIN-CONTAINING PROTEIN"/>
    <property type="match status" value="1"/>
</dbReference>
<evidence type="ECO:0000313" key="1">
    <source>
        <dbReference type="EMBL" id="CAI9101734.1"/>
    </source>
</evidence>
<dbReference type="InterPro" id="IPR040256">
    <property type="entry name" value="At4g02000-like"/>
</dbReference>
<proteinExistence type="predicted"/>
<dbReference type="PANTHER" id="PTHR31286">
    <property type="entry name" value="GLYCINE-RICH CELL WALL STRUCTURAL PROTEIN 1.8-LIKE"/>
    <property type="match status" value="1"/>
</dbReference>
<protein>
    <submittedName>
        <fullName evidence="1">OLC1v1039127C1</fullName>
    </submittedName>
</protein>
<dbReference type="AlphaFoldDB" id="A0AAV1D1F9"/>